<feature type="transmembrane region" description="Helical" evidence="1">
    <location>
        <begin position="39"/>
        <end position="57"/>
    </location>
</feature>
<reference evidence="2" key="1">
    <citation type="journal article" date="2023" name="G3 (Bethesda)">
        <title>Whole genome assemblies of Zophobas morio and Tenebrio molitor.</title>
        <authorList>
            <person name="Kaur S."/>
            <person name="Stinson S.A."/>
            <person name="diCenzo G.C."/>
        </authorList>
    </citation>
    <scope>NUCLEOTIDE SEQUENCE</scope>
    <source>
        <strain evidence="2">QUZm001</strain>
    </source>
</reference>
<feature type="transmembrane region" description="Helical" evidence="1">
    <location>
        <begin position="7"/>
        <end position="27"/>
    </location>
</feature>
<comment type="caution">
    <text evidence="2">The sequence shown here is derived from an EMBL/GenBank/DDBJ whole genome shotgun (WGS) entry which is preliminary data.</text>
</comment>
<keyword evidence="1" id="KW-1133">Transmembrane helix</keyword>
<accession>A0AA38I847</accession>
<dbReference type="EMBL" id="JALNTZ010000006">
    <property type="protein sequence ID" value="KAJ3648929.1"/>
    <property type="molecule type" value="Genomic_DNA"/>
</dbReference>
<dbReference type="AlphaFoldDB" id="A0AA38I847"/>
<keyword evidence="1" id="KW-0472">Membrane</keyword>
<dbReference type="Proteomes" id="UP001168821">
    <property type="component" value="Unassembled WGS sequence"/>
</dbReference>
<sequence>MQNNKEYCLSCKITSICCLTGIGTYLIYHGRQPLQKHKFSLIFLGLGCVGLGIGEIFDKSPFRNYKDIHE</sequence>
<evidence type="ECO:0000256" key="1">
    <source>
        <dbReference type="SAM" id="Phobius"/>
    </source>
</evidence>
<gene>
    <name evidence="2" type="ORF">Zmor_020696</name>
</gene>
<evidence type="ECO:0000313" key="2">
    <source>
        <dbReference type="EMBL" id="KAJ3648929.1"/>
    </source>
</evidence>
<evidence type="ECO:0000313" key="3">
    <source>
        <dbReference type="Proteomes" id="UP001168821"/>
    </source>
</evidence>
<proteinExistence type="predicted"/>
<organism evidence="2 3">
    <name type="scientific">Zophobas morio</name>
    <dbReference type="NCBI Taxonomy" id="2755281"/>
    <lineage>
        <taxon>Eukaryota</taxon>
        <taxon>Metazoa</taxon>
        <taxon>Ecdysozoa</taxon>
        <taxon>Arthropoda</taxon>
        <taxon>Hexapoda</taxon>
        <taxon>Insecta</taxon>
        <taxon>Pterygota</taxon>
        <taxon>Neoptera</taxon>
        <taxon>Endopterygota</taxon>
        <taxon>Coleoptera</taxon>
        <taxon>Polyphaga</taxon>
        <taxon>Cucujiformia</taxon>
        <taxon>Tenebrionidae</taxon>
        <taxon>Zophobas</taxon>
    </lineage>
</organism>
<keyword evidence="3" id="KW-1185">Reference proteome</keyword>
<protein>
    <recommendedName>
        <fullName evidence="4">DUF4536 domain-containing protein</fullName>
    </recommendedName>
</protein>
<keyword evidence="1" id="KW-0812">Transmembrane</keyword>
<name>A0AA38I847_9CUCU</name>
<evidence type="ECO:0008006" key="4">
    <source>
        <dbReference type="Google" id="ProtNLM"/>
    </source>
</evidence>